<dbReference type="SUPFAM" id="SSF53448">
    <property type="entry name" value="Nucleotide-diphospho-sugar transferases"/>
    <property type="match status" value="1"/>
</dbReference>
<evidence type="ECO:0000313" key="3">
    <source>
        <dbReference type="Proteomes" id="UP001165430"/>
    </source>
</evidence>
<accession>A0ABS9V7J2</accession>
<dbReference type="CDD" id="cd00761">
    <property type="entry name" value="Glyco_tranf_GTA_type"/>
    <property type="match status" value="1"/>
</dbReference>
<dbReference type="Gene3D" id="3.90.550.10">
    <property type="entry name" value="Spore Coat Polysaccharide Biosynthesis Protein SpsA, Chain A"/>
    <property type="match status" value="1"/>
</dbReference>
<feature type="domain" description="Glycosyltransferase 2-like" evidence="1">
    <location>
        <begin position="3"/>
        <end position="178"/>
    </location>
</feature>
<evidence type="ECO:0000259" key="1">
    <source>
        <dbReference type="Pfam" id="PF00535"/>
    </source>
</evidence>
<dbReference type="Pfam" id="PF00535">
    <property type="entry name" value="Glycos_transf_2"/>
    <property type="match status" value="1"/>
</dbReference>
<comment type="caution">
    <text evidence="2">The sequence shown here is derived from an EMBL/GenBank/DDBJ whole genome shotgun (WGS) entry which is preliminary data.</text>
</comment>
<dbReference type="PANTHER" id="PTHR22916:SF3">
    <property type="entry name" value="UDP-GLCNAC:BETAGAL BETA-1,3-N-ACETYLGLUCOSAMINYLTRANSFERASE-LIKE PROTEIN 1"/>
    <property type="match status" value="1"/>
</dbReference>
<proteinExistence type="predicted"/>
<dbReference type="EMBL" id="JAKZGO010000002">
    <property type="protein sequence ID" value="MCH7412387.1"/>
    <property type="molecule type" value="Genomic_DNA"/>
</dbReference>
<dbReference type="Proteomes" id="UP001165430">
    <property type="component" value="Unassembled WGS sequence"/>
</dbReference>
<reference evidence="2" key="1">
    <citation type="submission" date="2022-03" db="EMBL/GenBank/DDBJ databases">
        <title>De novo assembled genomes of Belliella spp. (Cyclobacteriaceae) strains.</title>
        <authorList>
            <person name="Szabo A."/>
            <person name="Korponai K."/>
            <person name="Felfoldi T."/>
        </authorList>
    </citation>
    <scope>NUCLEOTIDE SEQUENCE</scope>
    <source>
        <strain evidence="2">DSM 111903</strain>
    </source>
</reference>
<sequence>MVSIIVPIYNQEFYIENRLLSIFTQKYQEFEVIILDDFSSDKSWEVIKKYENHSKVSACIRTEINSKSPFGRWMEGFELAKGELIWIAEGDDISDENFLMNLVPFFADEEVVVAHSRSYVFRGSQNNKTLNGWWDSLSPFIWKENFILEGKILLKNYGRFKCPIVNVSSAVFKKDALDDVIVPITYRYAGDWFFWGQLFKKGKVAFFSEPLNYIRIHSNSATSQSQSNHWIKLIENTKVAKELTKSLSISFKYDVKFEWLLIMWKKQIKKELIKGLYFSFKYLPPSFLLKIYFK</sequence>
<protein>
    <submittedName>
        <fullName evidence="2">Glycosyltransferase</fullName>
    </submittedName>
</protein>
<dbReference type="InterPro" id="IPR001173">
    <property type="entry name" value="Glyco_trans_2-like"/>
</dbReference>
<dbReference type="RefSeq" id="WP_241409972.1">
    <property type="nucleotide sequence ID" value="NZ_JAKZGO010000002.1"/>
</dbReference>
<name>A0ABS9V7J2_9BACT</name>
<keyword evidence="3" id="KW-1185">Reference proteome</keyword>
<evidence type="ECO:0000313" key="2">
    <source>
        <dbReference type="EMBL" id="MCH7412387.1"/>
    </source>
</evidence>
<organism evidence="2 3">
    <name type="scientific">Belliella alkalica</name>
    <dbReference type="NCBI Taxonomy" id="1730871"/>
    <lineage>
        <taxon>Bacteria</taxon>
        <taxon>Pseudomonadati</taxon>
        <taxon>Bacteroidota</taxon>
        <taxon>Cytophagia</taxon>
        <taxon>Cytophagales</taxon>
        <taxon>Cyclobacteriaceae</taxon>
        <taxon>Belliella</taxon>
    </lineage>
</organism>
<dbReference type="PANTHER" id="PTHR22916">
    <property type="entry name" value="GLYCOSYLTRANSFERASE"/>
    <property type="match status" value="1"/>
</dbReference>
<dbReference type="InterPro" id="IPR029044">
    <property type="entry name" value="Nucleotide-diphossugar_trans"/>
</dbReference>
<gene>
    <name evidence="2" type="ORF">MM213_02740</name>
</gene>